<dbReference type="FunFam" id="3.40.50.720:FF:000121">
    <property type="entry name" value="Prostaglandin reductase 2"/>
    <property type="match status" value="1"/>
</dbReference>
<dbReference type="CDD" id="cd05288">
    <property type="entry name" value="PGDH"/>
    <property type="match status" value="1"/>
</dbReference>
<dbReference type="InterPro" id="IPR011032">
    <property type="entry name" value="GroES-like_sf"/>
</dbReference>
<name>A0A427Y080_9TREE</name>
<dbReference type="GO" id="GO:0016628">
    <property type="term" value="F:oxidoreductase activity, acting on the CH-CH group of donors, NAD or NADP as acceptor"/>
    <property type="evidence" value="ECO:0007669"/>
    <property type="project" value="InterPro"/>
</dbReference>
<dbReference type="OrthoDB" id="809632at2759"/>
<feature type="domain" description="Enoyl reductase (ER)" evidence="2">
    <location>
        <begin position="20"/>
        <end position="330"/>
    </location>
</feature>
<dbReference type="InterPro" id="IPR045010">
    <property type="entry name" value="MDR_fam"/>
</dbReference>
<gene>
    <name evidence="3" type="ORF">EHS24_006056</name>
</gene>
<comment type="caution">
    <text evidence="3">The sequence shown here is derived from an EMBL/GenBank/DDBJ whole genome shotgun (WGS) entry which is preliminary data.</text>
</comment>
<reference evidence="3 4" key="1">
    <citation type="submission" date="2018-11" db="EMBL/GenBank/DDBJ databases">
        <title>Genome sequence of Apiotrichum porosum DSM 27194.</title>
        <authorList>
            <person name="Aliyu H."/>
            <person name="Gorte O."/>
            <person name="Ochsenreither K."/>
        </authorList>
    </citation>
    <scope>NUCLEOTIDE SEQUENCE [LARGE SCALE GENOMIC DNA]</scope>
    <source>
        <strain evidence="3 4">DSM 27194</strain>
    </source>
</reference>
<organism evidence="3 4">
    <name type="scientific">Apiotrichum porosum</name>
    <dbReference type="NCBI Taxonomy" id="105984"/>
    <lineage>
        <taxon>Eukaryota</taxon>
        <taxon>Fungi</taxon>
        <taxon>Dikarya</taxon>
        <taxon>Basidiomycota</taxon>
        <taxon>Agaricomycotina</taxon>
        <taxon>Tremellomycetes</taxon>
        <taxon>Trichosporonales</taxon>
        <taxon>Trichosporonaceae</taxon>
        <taxon>Apiotrichum</taxon>
    </lineage>
</organism>
<dbReference type="SUPFAM" id="SSF51735">
    <property type="entry name" value="NAD(P)-binding Rossmann-fold domains"/>
    <property type="match status" value="1"/>
</dbReference>
<dbReference type="Proteomes" id="UP000279236">
    <property type="component" value="Unassembled WGS sequence"/>
</dbReference>
<dbReference type="AlphaFoldDB" id="A0A427Y080"/>
<dbReference type="SUPFAM" id="SSF50129">
    <property type="entry name" value="GroES-like"/>
    <property type="match status" value="1"/>
</dbReference>
<dbReference type="Pfam" id="PF16884">
    <property type="entry name" value="ADH_N_2"/>
    <property type="match status" value="1"/>
</dbReference>
<dbReference type="InterPro" id="IPR020843">
    <property type="entry name" value="ER"/>
</dbReference>
<dbReference type="Pfam" id="PF00107">
    <property type="entry name" value="ADH_zinc_N"/>
    <property type="match status" value="1"/>
</dbReference>
<dbReference type="InterPro" id="IPR036291">
    <property type="entry name" value="NAD(P)-bd_dom_sf"/>
</dbReference>
<keyword evidence="1" id="KW-0560">Oxidoreductase</keyword>
<evidence type="ECO:0000256" key="1">
    <source>
        <dbReference type="ARBA" id="ARBA00023002"/>
    </source>
</evidence>
<protein>
    <recommendedName>
        <fullName evidence="2">Enoyl reductase (ER) domain-containing protein</fullName>
    </recommendedName>
</protein>
<keyword evidence="4" id="KW-1185">Reference proteome</keyword>
<dbReference type="RefSeq" id="XP_028477982.1">
    <property type="nucleotide sequence ID" value="XM_028621530.1"/>
</dbReference>
<dbReference type="PANTHER" id="PTHR43205:SF19">
    <property type="entry name" value="ENOYL REDUCTASE (ER) DOMAIN-CONTAINING PROTEIN"/>
    <property type="match status" value="1"/>
</dbReference>
<dbReference type="PANTHER" id="PTHR43205">
    <property type="entry name" value="PROSTAGLANDIN REDUCTASE"/>
    <property type="match status" value="1"/>
</dbReference>
<evidence type="ECO:0000259" key="2">
    <source>
        <dbReference type="SMART" id="SM00829"/>
    </source>
</evidence>
<evidence type="ECO:0000313" key="3">
    <source>
        <dbReference type="EMBL" id="RSH84534.1"/>
    </source>
</evidence>
<evidence type="ECO:0000313" key="4">
    <source>
        <dbReference type="Proteomes" id="UP000279236"/>
    </source>
</evidence>
<dbReference type="SMART" id="SM00829">
    <property type="entry name" value="PKS_ER"/>
    <property type="match status" value="1"/>
</dbReference>
<sequence>MSLPTEHKVWVLANPPAAYVQPDTFALETRALPPVADDQVLVKIKYLSNDPIVRTLISAAIPRGGTIATSGLAEVVASKSAAYAPGDLVSGRFDWGDYAVVPATALTGKAIELPGKPYASLSVLGLGSLTAYFGVFDQLKVAADDVVVVSSAAGSVGSAAIQFAKHVAGAKRVVGIAGGADKCAWVKSLGADDCIDYKSPDFRERLAAAVPDKIDKVFENVGGEVLDTILPLMKPHGQIAVCGLLSSYNGQQQVFNNLLQVISLRIDVRGFTVMDFVPRWAETAQKVAQFVKDGKVSATDTETVVTATVDEIPQTWALLFTGKSRGKLLTQLE</sequence>
<proteinExistence type="predicted"/>
<dbReference type="Gene3D" id="3.90.180.10">
    <property type="entry name" value="Medium-chain alcohol dehydrogenases, catalytic domain"/>
    <property type="match status" value="1"/>
</dbReference>
<dbReference type="Gene3D" id="3.40.50.720">
    <property type="entry name" value="NAD(P)-binding Rossmann-like Domain"/>
    <property type="match status" value="1"/>
</dbReference>
<dbReference type="InterPro" id="IPR013149">
    <property type="entry name" value="ADH-like_C"/>
</dbReference>
<dbReference type="EMBL" id="RSCE01000003">
    <property type="protein sequence ID" value="RSH84534.1"/>
    <property type="molecule type" value="Genomic_DNA"/>
</dbReference>
<accession>A0A427Y080</accession>
<dbReference type="GeneID" id="39590599"/>
<dbReference type="InterPro" id="IPR041694">
    <property type="entry name" value="ADH_N_2"/>
</dbReference>